<evidence type="ECO:0000256" key="1">
    <source>
        <dbReference type="SAM" id="SignalP"/>
    </source>
</evidence>
<evidence type="ECO:0000313" key="3">
    <source>
        <dbReference type="Proteomes" id="UP000236454"/>
    </source>
</evidence>
<keyword evidence="1" id="KW-0732">Signal</keyword>
<organism evidence="2 3">
    <name type="scientific">Lishizhenia tianjinensis</name>
    <dbReference type="NCBI Taxonomy" id="477690"/>
    <lineage>
        <taxon>Bacteria</taxon>
        <taxon>Pseudomonadati</taxon>
        <taxon>Bacteroidota</taxon>
        <taxon>Flavobacteriia</taxon>
        <taxon>Flavobacteriales</taxon>
        <taxon>Crocinitomicaceae</taxon>
        <taxon>Lishizhenia</taxon>
    </lineage>
</organism>
<keyword evidence="3" id="KW-1185">Reference proteome</keyword>
<dbReference type="OrthoDB" id="1123393at2"/>
<accession>A0A1I6Y9U9</accession>
<gene>
    <name evidence="2" type="ORF">SAMN05216474_0750</name>
</gene>
<dbReference type="PROSITE" id="PS51257">
    <property type="entry name" value="PROKAR_LIPOPROTEIN"/>
    <property type="match status" value="1"/>
</dbReference>
<feature type="chain" id="PRO_5014906214" evidence="1">
    <location>
        <begin position="24"/>
        <end position="98"/>
    </location>
</feature>
<dbReference type="AlphaFoldDB" id="A0A1I6Y9U9"/>
<name>A0A1I6Y9U9_9FLAO</name>
<dbReference type="Proteomes" id="UP000236454">
    <property type="component" value="Unassembled WGS sequence"/>
</dbReference>
<reference evidence="2 3" key="1">
    <citation type="submission" date="2016-10" db="EMBL/GenBank/DDBJ databases">
        <authorList>
            <person name="de Groot N.N."/>
        </authorList>
    </citation>
    <scope>NUCLEOTIDE SEQUENCE [LARGE SCALE GENOMIC DNA]</scope>
    <source>
        <strain evidence="2 3">CGMCC 1.7005</strain>
    </source>
</reference>
<sequence length="98" mass="10718">MKTVLFSTLLLATTFIASCTVKSACTNMVKAEVFQGIDGCGLLFKLQNGNILNPTNLEEMKLDVKVGNIVDIAFEKVEVMNICMTGETVKLNCIQILE</sequence>
<feature type="signal peptide" evidence="1">
    <location>
        <begin position="1"/>
        <end position="23"/>
    </location>
</feature>
<dbReference type="RefSeq" id="WP_139230233.1">
    <property type="nucleotide sequence ID" value="NZ_FPAS01000001.1"/>
</dbReference>
<evidence type="ECO:0000313" key="2">
    <source>
        <dbReference type="EMBL" id="SFT47258.1"/>
    </source>
</evidence>
<protein>
    <submittedName>
        <fullName evidence="2">Uncharacterized protein</fullName>
    </submittedName>
</protein>
<dbReference type="EMBL" id="FPAS01000001">
    <property type="protein sequence ID" value="SFT47258.1"/>
    <property type="molecule type" value="Genomic_DNA"/>
</dbReference>
<proteinExistence type="predicted"/>